<name>A0A0U3WC65_9BACI</name>
<keyword evidence="1" id="KW-0472">Membrane</keyword>
<dbReference type="EMBL" id="CP013862">
    <property type="protein sequence ID" value="ALX50482.1"/>
    <property type="molecule type" value="Genomic_DNA"/>
</dbReference>
<dbReference type="AlphaFoldDB" id="A0A0U3WC65"/>
<dbReference type="KEGG" id="lao:AOX59_18985"/>
<evidence type="ECO:0000313" key="3">
    <source>
        <dbReference type="EMBL" id="ALX50482.1"/>
    </source>
</evidence>
<dbReference type="STRING" id="1472767.AOX59_00060"/>
<evidence type="ECO:0000313" key="4">
    <source>
        <dbReference type="Proteomes" id="UP000050331"/>
    </source>
</evidence>
<dbReference type="Proteomes" id="UP000050331">
    <property type="component" value="Chromosome"/>
</dbReference>
<reference evidence="3 4" key="1">
    <citation type="submission" date="2016-01" db="EMBL/GenBank/DDBJ databases">
        <title>Complete genome sequence of strain Lentibacillus amyloliquefaciens LAM0015T isolated from saline sediment.</title>
        <authorList>
            <person name="Wang J.-L."/>
            <person name="He M.-X."/>
        </authorList>
    </citation>
    <scope>NUCLEOTIDE SEQUENCE [LARGE SCALE GENOMIC DNA]</scope>
    <source>
        <strain evidence="3 4">LAM0015</strain>
    </source>
</reference>
<accession>A0A0U3WC65</accession>
<proteinExistence type="predicted"/>
<keyword evidence="1" id="KW-0812">Transmembrane</keyword>
<keyword evidence="4" id="KW-1185">Reference proteome</keyword>
<sequence>MNWKKVLITMGIIVMAFFATIVVILIVDISNDPEVAAHETIKEVDDGAMMRVYVYTEATKEDELVTLAEEIKKNYSEEVVWVFFSEMEEPHVSIGNISFKDGEMEVSMD</sequence>
<evidence type="ECO:0000256" key="1">
    <source>
        <dbReference type="SAM" id="Phobius"/>
    </source>
</evidence>
<gene>
    <name evidence="2" type="ORF">AOX59_00060</name>
    <name evidence="3" type="ORF">AOX59_18985</name>
</gene>
<dbReference type="RefSeq" id="WP_068440029.1">
    <property type="nucleotide sequence ID" value="NZ_CP013862.1"/>
</dbReference>
<protein>
    <submittedName>
        <fullName evidence="3">Uncharacterized protein</fullName>
    </submittedName>
</protein>
<organism evidence="3 4">
    <name type="scientific">Lentibacillus amyloliquefaciens</name>
    <dbReference type="NCBI Taxonomy" id="1472767"/>
    <lineage>
        <taxon>Bacteria</taxon>
        <taxon>Bacillati</taxon>
        <taxon>Bacillota</taxon>
        <taxon>Bacilli</taxon>
        <taxon>Bacillales</taxon>
        <taxon>Bacillaceae</taxon>
        <taxon>Lentibacillus</taxon>
    </lineage>
</organism>
<dbReference type="KEGG" id="lao:AOX59_00060"/>
<keyword evidence="1" id="KW-1133">Transmembrane helix</keyword>
<feature type="transmembrane region" description="Helical" evidence="1">
    <location>
        <begin position="6"/>
        <end position="27"/>
    </location>
</feature>
<dbReference type="EMBL" id="CP013862">
    <property type="protein sequence ID" value="ALX47133.1"/>
    <property type="molecule type" value="Genomic_DNA"/>
</dbReference>
<evidence type="ECO:0000313" key="2">
    <source>
        <dbReference type="EMBL" id="ALX47133.1"/>
    </source>
</evidence>